<evidence type="ECO:0000256" key="1">
    <source>
        <dbReference type="SAM" id="MobiDB-lite"/>
    </source>
</evidence>
<dbReference type="Pfam" id="PF12266">
    <property type="entry name" value="DUF3613"/>
    <property type="match status" value="1"/>
</dbReference>
<dbReference type="Proteomes" id="UP000219023">
    <property type="component" value="Unassembled WGS sequence"/>
</dbReference>
<accession>A0A285VRL2</accession>
<dbReference type="EMBL" id="OBQJ01000006">
    <property type="protein sequence ID" value="SOC56228.1"/>
    <property type="molecule type" value="Genomic_DNA"/>
</dbReference>
<dbReference type="RefSeq" id="WP_218839427.1">
    <property type="nucleotide sequence ID" value="NZ_OBQJ01000006.1"/>
</dbReference>
<protein>
    <recommendedName>
        <fullName evidence="4">DUF3613 domain-containing protein</fullName>
    </recommendedName>
</protein>
<name>A0A285VRL2_9GAMM</name>
<proteinExistence type="predicted"/>
<evidence type="ECO:0008006" key="4">
    <source>
        <dbReference type="Google" id="ProtNLM"/>
    </source>
</evidence>
<dbReference type="InterPro" id="IPR022053">
    <property type="entry name" value="DUF3613"/>
</dbReference>
<feature type="region of interest" description="Disordered" evidence="1">
    <location>
        <begin position="42"/>
        <end position="67"/>
    </location>
</feature>
<evidence type="ECO:0000313" key="3">
    <source>
        <dbReference type="Proteomes" id="UP000219023"/>
    </source>
</evidence>
<dbReference type="AlphaFoldDB" id="A0A285VRL2"/>
<organism evidence="2 3">
    <name type="scientific">Chromohalobacter canadensis</name>
    <dbReference type="NCBI Taxonomy" id="141389"/>
    <lineage>
        <taxon>Bacteria</taxon>
        <taxon>Pseudomonadati</taxon>
        <taxon>Pseudomonadota</taxon>
        <taxon>Gammaproteobacteria</taxon>
        <taxon>Oceanospirillales</taxon>
        <taxon>Halomonadaceae</taxon>
        <taxon>Chromohalobacter</taxon>
    </lineage>
</organism>
<gene>
    <name evidence="2" type="ORF">SAMN05421509_106230</name>
</gene>
<evidence type="ECO:0000313" key="2">
    <source>
        <dbReference type="EMBL" id="SOC56228.1"/>
    </source>
</evidence>
<feature type="compositionally biased region" description="Basic and acidic residues" evidence="1">
    <location>
        <begin position="49"/>
        <end position="61"/>
    </location>
</feature>
<reference evidence="2 3" key="1">
    <citation type="submission" date="2017-08" db="EMBL/GenBank/DDBJ databases">
        <authorList>
            <person name="de Groot N.N."/>
        </authorList>
    </citation>
    <scope>NUCLEOTIDE SEQUENCE [LARGE SCALE GENOMIC DNA]</scope>
    <source>
        <strain evidence="2 3">USBA 855</strain>
    </source>
</reference>
<sequence length="121" mass="13526">MSITTLMTPDARSRDQGKRLGRLAMGVLGGLALVVMASDQSAHAQQDTRNVETKRTQHDLSGHPGQATQRLLEWQRSGRGASSHRQELAGPVQSAIWQRYVESFEHEIPERFIDNDDFGNE</sequence>